<dbReference type="Pfam" id="PF03567">
    <property type="entry name" value="Sulfotransfer_2"/>
    <property type="match status" value="1"/>
</dbReference>
<evidence type="ECO:0000256" key="3">
    <source>
        <dbReference type="ARBA" id="ARBA00022679"/>
    </source>
</evidence>
<name>A0AAV2I3V1_LYMST</name>
<evidence type="ECO:0000313" key="10">
    <source>
        <dbReference type="EMBL" id="CAL1541374.1"/>
    </source>
</evidence>
<accession>A0AAV2I3V1</accession>
<evidence type="ECO:0000256" key="1">
    <source>
        <dbReference type="ARBA" id="ARBA00004323"/>
    </source>
</evidence>
<dbReference type="AlphaFoldDB" id="A0AAV2I3V1"/>
<evidence type="ECO:0000256" key="6">
    <source>
        <dbReference type="ARBA" id="ARBA00023034"/>
    </source>
</evidence>
<reference evidence="10 11" key="1">
    <citation type="submission" date="2024-04" db="EMBL/GenBank/DDBJ databases">
        <authorList>
            <consortium name="Genoscope - CEA"/>
            <person name="William W."/>
        </authorList>
    </citation>
    <scope>NUCLEOTIDE SEQUENCE [LARGE SCALE GENOMIC DNA]</scope>
</reference>
<comment type="subcellular location">
    <subcellularLocation>
        <location evidence="1 9">Golgi apparatus membrane</location>
        <topology evidence="1 9">Single-pass type II membrane protein</topology>
    </subcellularLocation>
</comment>
<dbReference type="GO" id="GO:0016051">
    <property type="term" value="P:carbohydrate biosynthetic process"/>
    <property type="evidence" value="ECO:0007669"/>
    <property type="project" value="InterPro"/>
</dbReference>
<keyword evidence="5" id="KW-1133">Transmembrane helix</keyword>
<keyword evidence="6 9" id="KW-0333">Golgi apparatus</keyword>
<proteinExistence type="inferred from homology"/>
<organism evidence="10 11">
    <name type="scientific">Lymnaea stagnalis</name>
    <name type="common">Great pond snail</name>
    <name type="synonym">Helix stagnalis</name>
    <dbReference type="NCBI Taxonomy" id="6523"/>
    <lineage>
        <taxon>Eukaryota</taxon>
        <taxon>Metazoa</taxon>
        <taxon>Spiralia</taxon>
        <taxon>Lophotrochozoa</taxon>
        <taxon>Mollusca</taxon>
        <taxon>Gastropoda</taxon>
        <taxon>Heterobranchia</taxon>
        <taxon>Euthyneura</taxon>
        <taxon>Panpulmonata</taxon>
        <taxon>Hygrophila</taxon>
        <taxon>Lymnaeoidea</taxon>
        <taxon>Lymnaeidae</taxon>
        <taxon>Lymnaea</taxon>
    </lineage>
</organism>
<dbReference type="GO" id="GO:0000139">
    <property type="term" value="C:Golgi membrane"/>
    <property type="evidence" value="ECO:0007669"/>
    <property type="project" value="UniProtKB-SubCell"/>
</dbReference>
<dbReference type="PANTHER" id="PTHR12137:SF54">
    <property type="entry name" value="CARBOHYDRATE SULFOTRANSFERASE"/>
    <property type="match status" value="1"/>
</dbReference>
<evidence type="ECO:0000256" key="9">
    <source>
        <dbReference type="RuleBase" id="RU364020"/>
    </source>
</evidence>
<evidence type="ECO:0000256" key="2">
    <source>
        <dbReference type="ARBA" id="ARBA00006339"/>
    </source>
</evidence>
<comment type="similarity">
    <text evidence="2 9">Belongs to the sulfotransferase 2 family.</text>
</comment>
<comment type="caution">
    <text evidence="10">The sequence shown here is derived from an EMBL/GenBank/DDBJ whole genome shotgun (WGS) entry which is preliminary data.</text>
</comment>
<keyword evidence="9" id="KW-0119">Carbohydrate metabolism</keyword>
<evidence type="ECO:0000256" key="7">
    <source>
        <dbReference type="ARBA" id="ARBA00023136"/>
    </source>
</evidence>
<keyword evidence="9" id="KW-0735">Signal-anchor</keyword>
<dbReference type="Proteomes" id="UP001497497">
    <property type="component" value="Unassembled WGS sequence"/>
</dbReference>
<dbReference type="GO" id="GO:0008146">
    <property type="term" value="F:sulfotransferase activity"/>
    <property type="evidence" value="ECO:0007669"/>
    <property type="project" value="InterPro"/>
</dbReference>
<protein>
    <recommendedName>
        <fullName evidence="9">Carbohydrate sulfotransferase</fullName>
        <ecNumber evidence="9">2.8.2.-</ecNumber>
    </recommendedName>
</protein>
<evidence type="ECO:0000256" key="4">
    <source>
        <dbReference type="ARBA" id="ARBA00022692"/>
    </source>
</evidence>
<evidence type="ECO:0000313" key="11">
    <source>
        <dbReference type="Proteomes" id="UP001497497"/>
    </source>
</evidence>
<dbReference type="PANTHER" id="PTHR12137">
    <property type="entry name" value="CARBOHYDRATE SULFOTRANSFERASE"/>
    <property type="match status" value="1"/>
</dbReference>
<gene>
    <name evidence="10" type="ORF">GSLYS_00014980001</name>
</gene>
<dbReference type="InterPro" id="IPR018011">
    <property type="entry name" value="Carb_sulfotrans_8-10"/>
</dbReference>
<keyword evidence="8 9" id="KW-0325">Glycoprotein</keyword>
<sequence length="447" mass="50920">MGAMKRFKLKIQDSLSRNKRNNLACLTFACALCVLVWQRYEPGEADDKTERGVQEQVAPTTTIELFTRFVPFNDTYSLRRQTVVDVCKHPNGPATAAHRYIKVPLFKENPIISRKHNLLFCPVGKVASSFLTRYFIAMEKPGVMTSPYDIPIEKAGRERCTSLRSLKTTANMMSFFHKSTKIVFGRNPYSRIFSAYIDKLFSPNPFYWKYWGERSLRLSRAMKVGAPCASDVTFQQFVKLVLFDLGKKDVHLRAVSAVCNMCGVVYDVIGKVETVGDDLDYLSEKFNISSAFQHADGYRLAASMDAVYDSVNSVFSWKRDVSRCISLDQMGLRVWRKLQIRGIIDSRVHFPFKPGQMADVTLSMFVDACRTAILNSTDRAQLKRQTNQAMLEAYSTVSVADLISISALYRDDMLMFGYEPKPSQLFEHRDAVKQTGYLKWGVPWVVS</sequence>
<dbReference type="InterPro" id="IPR005331">
    <property type="entry name" value="Sulfotransferase"/>
</dbReference>
<evidence type="ECO:0000256" key="5">
    <source>
        <dbReference type="ARBA" id="ARBA00022989"/>
    </source>
</evidence>
<evidence type="ECO:0000256" key="8">
    <source>
        <dbReference type="ARBA" id="ARBA00023180"/>
    </source>
</evidence>
<keyword evidence="3 9" id="KW-0808">Transferase</keyword>
<keyword evidence="7" id="KW-0472">Membrane</keyword>
<dbReference type="EC" id="2.8.2.-" evidence="9"/>
<keyword evidence="11" id="KW-1185">Reference proteome</keyword>
<keyword evidence="4" id="KW-0812">Transmembrane</keyword>
<dbReference type="EMBL" id="CAXITT010000429">
    <property type="protein sequence ID" value="CAL1541374.1"/>
    <property type="molecule type" value="Genomic_DNA"/>
</dbReference>